<evidence type="ECO:0000313" key="2">
    <source>
        <dbReference type="EMBL" id="CAD7229491.1"/>
    </source>
</evidence>
<protein>
    <submittedName>
        <fullName evidence="2">Uncharacterized protein</fullName>
    </submittedName>
</protein>
<dbReference type="EMBL" id="OB662092">
    <property type="protein sequence ID" value="CAD7229491.1"/>
    <property type="molecule type" value="Genomic_DNA"/>
</dbReference>
<accession>A0A7R8WIN8</accession>
<dbReference type="OrthoDB" id="10047268at2759"/>
<dbReference type="AlphaFoldDB" id="A0A7R8WIN8"/>
<organism evidence="2">
    <name type="scientific">Cyprideis torosa</name>
    <dbReference type="NCBI Taxonomy" id="163714"/>
    <lineage>
        <taxon>Eukaryota</taxon>
        <taxon>Metazoa</taxon>
        <taxon>Ecdysozoa</taxon>
        <taxon>Arthropoda</taxon>
        <taxon>Crustacea</taxon>
        <taxon>Oligostraca</taxon>
        <taxon>Ostracoda</taxon>
        <taxon>Podocopa</taxon>
        <taxon>Podocopida</taxon>
        <taxon>Cytherocopina</taxon>
        <taxon>Cytheroidea</taxon>
        <taxon>Cytherideidae</taxon>
        <taxon>Cyprideis</taxon>
    </lineage>
</organism>
<feature type="compositionally biased region" description="Low complexity" evidence="1">
    <location>
        <begin position="8"/>
        <end position="23"/>
    </location>
</feature>
<feature type="compositionally biased region" description="Low complexity" evidence="1">
    <location>
        <begin position="92"/>
        <end position="106"/>
    </location>
</feature>
<evidence type="ECO:0000256" key="1">
    <source>
        <dbReference type="SAM" id="MobiDB-lite"/>
    </source>
</evidence>
<feature type="region of interest" description="Disordered" evidence="1">
    <location>
        <begin position="1"/>
        <end position="124"/>
    </location>
</feature>
<name>A0A7R8WIN8_9CRUS</name>
<reference evidence="2" key="1">
    <citation type="submission" date="2020-11" db="EMBL/GenBank/DDBJ databases">
        <authorList>
            <person name="Tran Van P."/>
        </authorList>
    </citation>
    <scope>NUCLEOTIDE SEQUENCE</scope>
</reference>
<sequence>MIFRRAKSVPSSAAPSTSQATLAEKFRGMTKRFRFKSSNTSSTATTTGGSSSEQSVSSAGGRRDRVNRRGPGDAVGDMLPGSNGGLRCRKNSGSSIDSLPSGSGSSTRPLVPSVSSNRSSISADENNCVTNQGAADNLDSLPIIAKARAICDCTPTPYDKELLKFKV</sequence>
<feature type="compositionally biased region" description="Low complexity" evidence="1">
    <location>
        <begin position="37"/>
        <end position="60"/>
    </location>
</feature>
<feature type="compositionally biased region" description="Low complexity" evidence="1">
    <location>
        <begin position="113"/>
        <end position="122"/>
    </location>
</feature>
<gene>
    <name evidence="2" type="ORF">CTOB1V02_LOCUS7360</name>
</gene>
<proteinExistence type="predicted"/>